<evidence type="ECO:0000313" key="3">
    <source>
        <dbReference type="EMBL" id="KAI6647118.1"/>
    </source>
</evidence>
<protein>
    <recommendedName>
        <fullName evidence="2">Immunoglobulin I-set domain-containing protein</fullName>
    </recommendedName>
</protein>
<proteinExistence type="predicted"/>
<dbReference type="InterPro" id="IPR013783">
    <property type="entry name" value="Ig-like_fold"/>
</dbReference>
<feature type="region of interest" description="Disordered" evidence="1">
    <location>
        <begin position="117"/>
        <end position="182"/>
    </location>
</feature>
<reference evidence="3 4" key="1">
    <citation type="journal article" date="2023" name="BMC Biol.">
        <title>The compact genome of the sponge Oopsacas minuta (Hexactinellida) is lacking key metazoan core genes.</title>
        <authorList>
            <person name="Santini S."/>
            <person name="Schenkelaars Q."/>
            <person name="Jourda C."/>
            <person name="Duchesne M."/>
            <person name="Belahbib H."/>
            <person name="Rocher C."/>
            <person name="Selva M."/>
            <person name="Riesgo A."/>
            <person name="Vervoort M."/>
            <person name="Leys S.P."/>
            <person name="Kodjabachian L."/>
            <person name="Le Bivic A."/>
            <person name="Borchiellini C."/>
            <person name="Claverie J.M."/>
            <person name="Renard E."/>
        </authorList>
    </citation>
    <scope>NUCLEOTIDE SEQUENCE [LARGE SCALE GENOMIC DNA]</scope>
    <source>
        <strain evidence="3">SPO-2</strain>
    </source>
</reference>
<dbReference type="AlphaFoldDB" id="A0AAV7JE87"/>
<evidence type="ECO:0000313" key="4">
    <source>
        <dbReference type="Proteomes" id="UP001165289"/>
    </source>
</evidence>
<dbReference type="Gene3D" id="2.60.40.10">
    <property type="entry name" value="Immunoglobulins"/>
    <property type="match status" value="1"/>
</dbReference>
<organism evidence="3 4">
    <name type="scientific">Oopsacas minuta</name>
    <dbReference type="NCBI Taxonomy" id="111878"/>
    <lineage>
        <taxon>Eukaryota</taxon>
        <taxon>Metazoa</taxon>
        <taxon>Porifera</taxon>
        <taxon>Hexactinellida</taxon>
        <taxon>Hexasterophora</taxon>
        <taxon>Lyssacinosida</taxon>
        <taxon>Leucopsacidae</taxon>
        <taxon>Oopsacas</taxon>
    </lineage>
</organism>
<comment type="caution">
    <text evidence="3">The sequence shown here is derived from an EMBL/GenBank/DDBJ whole genome shotgun (WGS) entry which is preliminary data.</text>
</comment>
<feature type="compositionally biased region" description="Polar residues" evidence="1">
    <location>
        <begin position="313"/>
        <end position="325"/>
    </location>
</feature>
<accession>A0AAV7JE87</accession>
<feature type="compositionally biased region" description="Polar residues" evidence="1">
    <location>
        <begin position="170"/>
        <end position="182"/>
    </location>
</feature>
<feature type="compositionally biased region" description="Polar residues" evidence="1">
    <location>
        <begin position="142"/>
        <end position="162"/>
    </location>
</feature>
<sequence length="708" mass="79976">MEVQYKELSHWYIVLIAHINPNSSEYWSGFEGFAYSQFLSVYSPDVEVSPDNGVSPVSNQNNEQTEIITHHQSLPIAHEKAIFRKPDVLDSLIESDHIYSPHVPKKSSKAGISKLSSSLTRKLQMTSRTHTDRHSITEEDTTTTSASGYDSARSSLSHTDSSYNDRDTFYSVTSDSESEPIQMSESPDIVTFNNEHYSVFLNSNVTIEQANDNEAKPTLNATTPINPPLNKQRDSLNNGISFQNYFTQYSEQVLLKYGSREELNADMPPDGREENPVIDDLKTFGNTKLSPHSKADSIPTNLHTLENDCEGSPTKNDQSNTSFDKLTSRVYTPLKRSSSDQSKKMFKTQMAKEKTSTPIETMDNNDDEQSSPSPDEVHEEWVPRKRSNSVHKIIERFNSCTSDKNNGKSPKKIGNIKRHSLLVTTESAGFEDEREDKYKTLTPSNGKKSHNTLLRTLSFDRDSVNLSDYILNEIPSPERPGSTDTLKNTFLCEIQSPTHEETPIIENTVMPNEIKPVNETHTLKIITSTKTRTISPEPYKLPIKITTKKVTSIPLPPAKKPKPKVNVKNYASNSIMGNFEMSNFNQIFDETTRATKKKSCPPPIRPKNKTLTDEFKVPVIIKPLKDMTVTQGRLADISFEIESEIENLQVDWYKDSLAISSRRYHTCVNVKTYSLKIWDFGEFDQATYEAVVHSRGGQAITKCEISLT</sequence>
<dbReference type="EMBL" id="JAKMXF010000345">
    <property type="protein sequence ID" value="KAI6647118.1"/>
    <property type="molecule type" value="Genomic_DNA"/>
</dbReference>
<dbReference type="InterPro" id="IPR036179">
    <property type="entry name" value="Ig-like_dom_sf"/>
</dbReference>
<keyword evidence="4" id="KW-1185">Reference proteome</keyword>
<gene>
    <name evidence="3" type="ORF">LOD99_8855</name>
</gene>
<dbReference type="Pfam" id="PF07679">
    <property type="entry name" value="I-set"/>
    <property type="match status" value="1"/>
</dbReference>
<feature type="compositionally biased region" description="Polar residues" evidence="1">
    <location>
        <begin position="119"/>
        <end position="128"/>
    </location>
</feature>
<evidence type="ECO:0000256" key="1">
    <source>
        <dbReference type="SAM" id="MobiDB-lite"/>
    </source>
</evidence>
<name>A0AAV7JE87_9METZ</name>
<dbReference type="Proteomes" id="UP001165289">
    <property type="component" value="Unassembled WGS sequence"/>
</dbReference>
<dbReference type="SUPFAM" id="SSF48726">
    <property type="entry name" value="Immunoglobulin"/>
    <property type="match status" value="1"/>
</dbReference>
<feature type="domain" description="Immunoglobulin I-set" evidence="2">
    <location>
        <begin position="618"/>
        <end position="705"/>
    </location>
</feature>
<feature type="region of interest" description="Disordered" evidence="1">
    <location>
        <begin position="285"/>
        <end position="386"/>
    </location>
</feature>
<evidence type="ECO:0000259" key="2">
    <source>
        <dbReference type="Pfam" id="PF07679"/>
    </source>
</evidence>
<dbReference type="InterPro" id="IPR013098">
    <property type="entry name" value="Ig_I-set"/>
</dbReference>